<evidence type="ECO:0000313" key="3">
    <source>
        <dbReference type="Proteomes" id="UP001231189"/>
    </source>
</evidence>
<protein>
    <submittedName>
        <fullName evidence="2">Uncharacterized protein</fullName>
    </submittedName>
</protein>
<evidence type="ECO:0000256" key="1">
    <source>
        <dbReference type="SAM" id="Coils"/>
    </source>
</evidence>
<accession>A0AAD8REP9</accession>
<dbReference type="Proteomes" id="UP001231189">
    <property type="component" value="Unassembled WGS sequence"/>
</dbReference>
<gene>
    <name evidence="2" type="ORF">QYE76_025189</name>
</gene>
<name>A0AAD8REP9_LOLMU</name>
<evidence type="ECO:0000313" key="2">
    <source>
        <dbReference type="EMBL" id="KAK1619672.1"/>
    </source>
</evidence>
<feature type="coiled-coil region" evidence="1">
    <location>
        <begin position="17"/>
        <end position="47"/>
    </location>
</feature>
<reference evidence="2" key="1">
    <citation type="submission" date="2023-07" db="EMBL/GenBank/DDBJ databases">
        <title>A chromosome-level genome assembly of Lolium multiflorum.</title>
        <authorList>
            <person name="Chen Y."/>
            <person name="Copetti D."/>
            <person name="Kolliker R."/>
            <person name="Studer B."/>
        </authorList>
    </citation>
    <scope>NUCLEOTIDE SEQUENCE</scope>
    <source>
        <strain evidence="2">02402/16</strain>
        <tissue evidence="2">Leaf</tissue>
    </source>
</reference>
<dbReference type="EMBL" id="JAUUTY010000006">
    <property type="protein sequence ID" value="KAK1619672.1"/>
    <property type="molecule type" value="Genomic_DNA"/>
</dbReference>
<proteinExistence type="predicted"/>
<dbReference type="AlphaFoldDB" id="A0AAD8REP9"/>
<comment type="caution">
    <text evidence="2">The sequence shown here is derived from an EMBL/GenBank/DDBJ whole genome shotgun (WGS) entry which is preliminary data.</text>
</comment>
<sequence>MNEALEGRQCHRGAARLEELAKARKGAEEKAARLEEEHKECNQLILQTDALAYRLFPDSQQYAVKKVDARRTAKAKSESCRAMDAQ</sequence>
<keyword evidence="3" id="KW-1185">Reference proteome</keyword>
<organism evidence="2 3">
    <name type="scientific">Lolium multiflorum</name>
    <name type="common">Italian ryegrass</name>
    <name type="synonym">Lolium perenne subsp. multiflorum</name>
    <dbReference type="NCBI Taxonomy" id="4521"/>
    <lineage>
        <taxon>Eukaryota</taxon>
        <taxon>Viridiplantae</taxon>
        <taxon>Streptophyta</taxon>
        <taxon>Embryophyta</taxon>
        <taxon>Tracheophyta</taxon>
        <taxon>Spermatophyta</taxon>
        <taxon>Magnoliopsida</taxon>
        <taxon>Liliopsida</taxon>
        <taxon>Poales</taxon>
        <taxon>Poaceae</taxon>
        <taxon>BOP clade</taxon>
        <taxon>Pooideae</taxon>
        <taxon>Poodae</taxon>
        <taxon>Poeae</taxon>
        <taxon>Poeae Chloroplast Group 2 (Poeae type)</taxon>
        <taxon>Loliodinae</taxon>
        <taxon>Loliinae</taxon>
        <taxon>Lolium</taxon>
    </lineage>
</organism>
<keyword evidence="1" id="KW-0175">Coiled coil</keyword>